<evidence type="ECO:0000256" key="6">
    <source>
        <dbReference type="ARBA" id="ARBA00022840"/>
    </source>
</evidence>
<gene>
    <name evidence="9" type="primary">mfd</name>
    <name evidence="13" type="ORF">JYK14_17735</name>
</gene>
<dbReference type="RefSeq" id="WP_252954619.1">
    <property type="nucleotide sequence ID" value="NZ_JAFIRR010000111.1"/>
</dbReference>
<name>A0ABT1D7R9_9PROT</name>
<keyword evidence="6 9" id="KW-0067">ATP-binding</keyword>
<dbReference type="Gene3D" id="3.40.50.11180">
    <property type="match status" value="2"/>
</dbReference>
<evidence type="ECO:0000256" key="2">
    <source>
        <dbReference type="ARBA" id="ARBA00022741"/>
    </source>
</evidence>
<dbReference type="InterPro" id="IPR041471">
    <property type="entry name" value="UvrB_inter"/>
</dbReference>
<dbReference type="EMBL" id="JAFIRR010000111">
    <property type="protein sequence ID" value="MCO6417987.1"/>
    <property type="molecule type" value="Genomic_DNA"/>
</dbReference>
<dbReference type="SMART" id="SM00490">
    <property type="entry name" value="HELICc"/>
    <property type="match status" value="1"/>
</dbReference>
<comment type="similarity">
    <text evidence="9">In the N-terminal section; belongs to the UvrB family.</text>
</comment>
<keyword evidence="3 9" id="KW-0227">DNA damage</keyword>
<dbReference type="InterPro" id="IPR003711">
    <property type="entry name" value="CarD-like/TRCF_RID"/>
</dbReference>
<dbReference type="SMART" id="SM00982">
    <property type="entry name" value="TRCF"/>
    <property type="match status" value="1"/>
</dbReference>
<dbReference type="SMART" id="SM00487">
    <property type="entry name" value="DEXDc"/>
    <property type="match status" value="1"/>
</dbReference>
<evidence type="ECO:0000313" key="13">
    <source>
        <dbReference type="EMBL" id="MCO6417987.1"/>
    </source>
</evidence>
<dbReference type="InterPro" id="IPR014001">
    <property type="entry name" value="Helicase_ATP-bd"/>
</dbReference>
<evidence type="ECO:0000259" key="12">
    <source>
        <dbReference type="PROSITE" id="PS51194"/>
    </source>
</evidence>
<dbReference type="GO" id="GO:0004386">
    <property type="term" value="F:helicase activity"/>
    <property type="evidence" value="ECO:0007669"/>
    <property type="project" value="UniProtKB-KW"/>
</dbReference>
<sequence length="1123" mass="119020">MASAEPARGRSAAPRPKLEAEPEGLLAARLVECALAQGAAGTLFVARSEGRAARLHRAIRALAPAGLEVLLLPGWDCLPYDRVSPSRAAMGARRRAAARAGSAGPRLLIGSAEALAQRLPRPDAAAALRLEAGGALDPEALRRELLRRGYALDDQVDEPGEAAFHGSVIDIIPPGTEGDPAWRLRHEEGRLLGIHRFDPRSQRSLEEEVAALVVGPASELVLPAEDARVAAWPPGLEHALPAFDQALITLPELMPEAAVILDDGAEAALERRWAELGEAFRTRLALRPAPPEAGPAPEETETPAPAPEALPILPPEALYLSPEAWAAALGGRQKQQVAAAAEAAVAPPPRFATLEEPEAALRDYAEAQLGQGRRLAIAGPAGPGLRRLVRRLGTALGHTPQQVADWPALRGLPPGSLAWLEAPADLPGFAAPEAVLVPLLAIRPGGLPRPVGGGAATPLAAAILQPGDAVIHEEHGLGALRGVEPVDTGTGQLDCLRLGYADATQFVPFDELDRLWRYGAEAAGLSLDRLGGEAWPKRRAAAEAAVAESARALLEMVRAREAAQAPALIPPPGPFARFAARFPHELTDDQATAAAVLQDLASGRPMDRLVCGDVGFGKTEVALRAAAAAALAGHQVALLAPTTVLVRQHLESFRRRFEGLGIRIEALSRLTPPAEARAIRAAIARGEVRIAIGTQALAAKSVRFKDLALLIIDEEQRFGARQKAQLQGLRAGGGLHVLTLTATPIPRTLQAALVGLRELSVIATPPARRQPVRTMRAPLEDALLAQALRREARRGGQSFVVCPRIEDIAPMRDRIAALVPELSLIEAHGGLPPTEVDEAMLRFAEGEADVLVSTNIVESGLDVPRANTMLVWRADRFGLAQLHQLRGRVGRGRLRGAIYLLTDPAVRLPAATERRLRTLETLDRVGAGFAISARDLDLRGAGDLLGEEQAGHLKLVGIELYRHLMERALAMARGEPPPEASGTSLALGVDAFVPPGHVPEEAQRVEVHARLGALLRARDLAGVEALEDELEDRFGPAPEPLRNLLALARIAARCRRLGIARIEVGPSAAAATPHAAWAEPPPGLELRNGRLLLRRESADAAERLAAAEALLAALAPARRQRAA</sequence>
<dbReference type="EC" id="3.6.4.-" evidence="9"/>
<dbReference type="Gene3D" id="3.40.50.300">
    <property type="entry name" value="P-loop containing nucleotide triphosphate hydrolases"/>
    <property type="match status" value="2"/>
</dbReference>
<feature type="domain" description="Helicase ATP-binding" evidence="11">
    <location>
        <begin position="599"/>
        <end position="762"/>
    </location>
</feature>
<keyword evidence="5 13" id="KW-0347">Helicase</keyword>
<protein>
    <recommendedName>
        <fullName evidence="9">Transcription-repair-coupling factor</fullName>
        <shortName evidence="9">TRCF</shortName>
        <ecNumber evidence="9">3.6.4.-</ecNumber>
    </recommendedName>
</protein>
<evidence type="ECO:0000256" key="4">
    <source>
        <dbReference type="ARBA" id="ARBA00022801"/>
    </source>
</evidence>
<dbReference type="HAMAP" id="MF_00969">
    <property type="entry name" value="TRCF"/>
    <property type="match status" value="1"/>
</dbReference>
<dbReference type="SUPFAM" id="SSF141259">
    <property type="entry name" value="CarD-like"/>
    <property type="match status" value="1"/>
</dbReference>
<reference evidence="13 14" key="1">
    <citation type="submission" date="2021-12" db="EMBL/GenBank/DDBJ databases">
        <title>Siccirubricoccus leaddurans sp. nov., a high concentration Zn2+ tolerance bacterium.</title>
        <authorList>
            <person name="Cao Y."/>
        </authorList>
    </citation>
    <scope>NUCLEOTIDE SEQUENCE [LARGE SCALE GENOMIC DNA]</scope>
    <source>
        <strain evidence="13 14">KC 17139</strain>
    </source>
</reference>
<dbReference type="SMART" id="SM01058">
    <property type="entry name" value="CarD_TRCF"/>
    <property type="match status" value="1"/>
</dbReference>
<dbReference type="InterPro" id="IPR011545">
    <property type="entry name" value="DEAD/DEAH_box_helicase_dom"/>
</dbReference>
<evidence type="ECO:0000256" key="1">
    <source>
        <dbReference type="ARBA" id="ARBA00022490"/>
    </source>
</evidence>
<keyword evidence="7 9" id="KW-0238">DNA-binding</keyword>
<dbReference type="PROSITE" id="PS51194">
    <property type="entry name" value="HELICASE_CTER"/>
    <property type="match status" value="1"/>
</dbReference>
<dbReference type="Proteomes" id="UP001523392">
    <property type="component" value="Unassembled WGS sequence"/>
</dbReference>
<evidence type="ECO:0000256" key="7">
    <source>
        <dbReference type="ARBA" id="ARBA00023125"/>
    </source>
</evidence>
<comment type="subcellular location">
    <subcellularLocation>
        <location evidence="9">Cytoplasm</location>
    </subcellularLocation>
</comment>
<comment type="similarity">
    <text evidence="9">In the C-terminal section; belongs to the helicase family. RecG subfamily.</text>
</comment>
<dbReference type="Pfam" id="PF17757">
    <property type="entry name" value="UvrB_inter"/>
    <property type="match status" value="1"/>
</dbReference>
<dbReference type="Pfam" id="PF03461">
    <property type="entry name" value="TRCF"/>
    <property type="match status" value="1"/>
</dbReference>
<keyword evidence="1 9" id="KW-0963">Cytoplasm</keyword>
<dbReference type="InterPro" id="IPR005118">
    <property type="entry name" value="TRCF_C"/>
</dbReference>
<dbReference type="SUPFAM" id="SSF52540">
    <property type="entry name" value="P-loop containing nucleoside triphosphate hydrolases"/>
    <property type="match status" value="2"/>
</dbReference>
<dbReference type="InterPro" id="IPR037235">
    <property type="entry name" value="TRCF-like_C_D7"/>
</dbReference>
<dbReference type="InterPro" id="IPR036101">
    <property type="entry name" value="CarD-like/TRCF_RID_sf"/>
</dbReference>
<evidence type="ECO:0000313" key="14">
    <source>
        <dbReference type="Proteomes" id="UP001523392"/>
    </source>
</evidence>
<feature type="region of interest" description="Disordered" evidence="10">
    <location>
        <begin position="286"/>
        <end position="310"/>
    </location>
</feature>
<evidence type="ECO:0000256" key="5">
    <source>
        <dbReference type="ARBA" id="ARBA00022806"/>
    </source>
</evidence>
<dbReference type="InterPro" id="IPR047112">
    <property type="entry name" value="RecG/Mfd"/>
</dbReference>
<accession>A0ABT1D7R9</accession>
<dbReference type="Pfam" id="PF02559">
    <property type="entry name" value="CarD_TRCF_RID"/>
    <property type="match status" value="1"/>
</dbReference>
<dbReference type="Pfam" id="PF00271">
    <property type="entry name" value="Helicase_C"/>
    <property type="match status" value="1"/>
</dbReference>
<dbReference type="Gene3D" id="2.40.10.170">
    <property type="match status" value="1"/>
</dbReference>
<evidence type="ECO:0000256" key="3">
    <source>
        <dbReference type="ARBA" id="ARBA00022763"/>
    </source>
</evidence>
<dbReference type="PROSITE" id="PS51192">
    <property type="entry name" value="HELICASE_ATP_BIND_1"/>
    <property type="match status" value="1"/>
</dbReference>
<dbReference type="Gene3D" id="3.90.1150.50">
    <property type="entry name" value="Transcription-repair-coupling factor, D7 domain"/>
    <property type="match status" value="1"/>
</dbReference>
<dbReference type="PANTHER" id="PTHR47964">
    <property type="entry name" value="ATP-DEPENDENT DNA HELICASE HOMOLOG RECG, CHLOROPLASTIC"/>
    <property type="match status" value="1"/>
</dbReference>
<comment type="caution">
    <text evidence="13">The sequence shown here is derived from an EMBL/GenBank/DDBJ whole genome shotgun (WGS) entry which is preliminary data.</text>
</comment>
<feature type="domain" description="Helicase C-terminal" evidence="12">
    <location>
        <begin position="778"/>
        <end position="937"/>
    </location>
</feature>
<keyword evidence="8 9" id="KW-0234">DNA repair</keyword>
<evidence type="ECO:0000256" key="10">
    <source>
        <dbReference type="SAM" id="MobiDB-lite"/>
    </source>
</evidence>
<keyword evidence="2 9" id="KW-0547">Nucleotide-binding</keyword>
<evidence type="ECO:0000256" key="9">
    <source>
        <dbReference type="HAMAP-Rule" id="MF_00969"/>
    </source>
</evidence>
<dbReference type="InterPro" id="IPR001650">
    <property type="entry name" value="Helicase_C-like"/>
</dbReference>
<organism evidence="13 14">
    <name type="scientific">Siccirubricoccus soli</name>
    <dbReference type="NCBI Taxonomy" id="2899147"/>
    <lineage>
        <taxon>Bacteria</taxon>
        <taxon>Pseudomonadati</taxon>
        <taxon>Pseudomonadota</taxon>
        <taxon>Alphaproteobacteria</taxon>
        <taxon>Acetobacterales</taxon>
        <taxon>Roseomonadaceae</taxon>
        <taxon>Siccirubricoccus</taxon>
    </lineage>
</organism>
<proteinExistence type="inferred from homology"/>
<keyword evidence="4 9" id="KW-0378">Hydrolase</keyword>
<dbReference type="SUPFAM" id="SSF143517">
    <property type="entry name" value="TRCF domain-like"/>
    <property type="match status" value="1"/>
</dbReference>
<comment type="function">
    <text evidence="9">Couples transcription and DNA repair by recognizing RNA polymerase (RNAP) stalled at DNA lesions. Mediates ATP-dependent release of RNAP and its truncated transcript from the DNA, and recruitment of nucleotide excision repair machinery to the damaged site.</text>
</comment>
<dbReference type="PANTHER" id="PTHR47964:SF1">
    <property type="entry name" value="ATP-DEPENDENT DNA HELICASE HOMOLOG RECG, CHLOROPLASTIC"/>
    <property type="match status" value="1"/>
</dbReference>
<dbReference type="InterPro" id="IPR004576">
    <property type="entry name" value="Mfd"/>
</dbReference>
<keyword evidence="14" id="KW-1185">Reference proteome</keyword>
<dbReference type="Gene3D" id="3.30.2060.10">
    <property type="entry name" value="Penicillin-binding protein 1b domain"/>
    <property type="match status" value="1"/>
</dbReference>
<evidence type="ECO:0000259" key="11">
    <source>
        <dbReference type="PROSITE" id="PS51192"/>
    </source>
</evidence>
<dbReference type="InterPro" id="IPR027417">
    <property type="entry name" value="P-loop_NTPase"/>
</dbReference>
<dbReference type="Pfam" id="PF00270">
    <property type="entry name" value="DEAD"/>
    <property type="match status" value="1"/>
</dbReference>
<evidence type="ECO:0000256" key="8">
    <source>
        <dbReference type="ARBA" id="ARBA00023204"/>
    </source>
</evidence>